<feature type="compositionally biased region" description="Polar residues" evidence="1">
    <location>
        <begin position="64"/>
        <end position="79"/>
    </location>
</feature>
<evidence type="ECO:0000313" key="3">
    <source>
        <dbReference type="Proteomes" id="UP000245591"/>
    </source>
</evidence>
<evidence type="ECO:0000313" key="2">
    <source>
        <dbReference type="EMBL" id="PVZ96999.1"/>
    </source>
</evidence>
<protein>
    <submittedName>
        <fullName evidence="2">Uncharacterized protein</fullName>
    </submittedName>
</protein>
<evidence type="ECO:0000256" key="1">
    <source>
        <dbReference type="SAM" id="MobiDB-lite"/>
    </source>
</evidence>
<sequence length="175" mass="20386">MPRSNESTDQSIARRLANCQRNAARRAVENINQTTQRRQQNRHRNRIRRLNETEHESTTRRQRNAANMRQTKQGNQSVTASVDILDAPVVSVDQINENTRQRKWRNMVDKLTNRIYNPISLATRICIHCGINLFSGESVNLCCHKGKLGLERLPPLPQELENLYNRTSFRDVARR</sequence>
<proteinExistence type="predicted"/>
<organism evidence="2 3">
    <name type="scientific">Smittium angustum</name>
    <dbReference type="NCBI Taxonomy" id="133377"/>
    <lineage>
        <taxon>Eukaryota</taxon>
        <taxon>Fungi</taxon>
        <taxon>Fungi incertae sedis</taxon>
        <taxon>Zoopagomycota</taxon>
        <taxon>Kickxellomycotina</taxon>
        <taxon>Harpellomycetes</taxon>
        <taxon>Harpellales</taxon>
        <taxon>Legeriomycetaceae</taxon>
        <taxon>Smittium</taxon>
    </lineage>
</organism>
<dbReference type="AlphaFoldDB" id="A0A2U1IW18"/>
<keyword evidence="3" id="KW-1185">Reference proteome</keyword>
<reference evidence="2 3" key="1">
    <citation type="journal article" date="2018" name="MBio">
        <title>Comparative Genomics Reveals the Core Gene Toolbox for the Fungus-Insect Symbiosis.</title>
        <authorList>
            <person name="Wang Y."/>
            <person name="Stata M."/>
            <person name="Wang W."/>
            <person name="Stajich J.E."/>
            <person name="White M.M."/>
            <person name="Moncalvo J.M."/>
        </authorList>
    </citation>
    <scope>NUCLEOTIDE SEQUENCE [LARGE SCALE GENOMIC DNA]</scope>
    <source>
        <strain evidence="2 3">AUS-126-30</strain>
    </source>
</reference>
<comment type="caution">
    <text evidence="2">The sequence shown here is derived from an EMBL/GenBank/DDBJ whole genome shotgun (WGS) entry which is preliminary data.</text>
</comment>
<name>A0A2U1IW18_SMIAN</name>
<dbReference type="EMBL" id="MBFU01001025">
    <property type="protein sequence ID" value="PVZ96999.1"/>
    <property type="molecule type" value="Genomic_DNA"/>
</dbReference>
<dbReference type="Proteomes" id="UP000245591">
    <property type="component" value="Unassembled WGS sequence"/>
</dbReference>
<feature type="region of interest" description="Disordered" evidence="1">
    <location>
        <begin position="48"/>
        <end position="79"/>
    </location>
</feature>
<feature type="compositionally biased region" description="Basic and acidic residues" evidence="1">
    <location>
        <begin position="49"/>
        <end position="59"/>
    </location>
</feature>
<accession>A0A2U1IW18</accession>
<gene>
    <name evidence="2" type="ORF">BB558_007066</name>
</gene>